<evidence type="ECO:0000256" key="1">
    <source>
        <dbReference type="SAM" id="Phobius"/>
    </source>
</evidence>
<keyword evidence="1" id="KW-1133">Transmembrane helix</keyword>
<evidence type="ECO:0000313" key="3">
    <source>
        <dbReference type="Proteomes" id="UP000092460"/>
    </source>
</evidence>
<keyword evidence="1" id="KW-0812">Transmembrane</keyword>
<keyword evidence="1" id="KW-0472">Membrane</keyword>
<keyword evidence="3" id="KW-1185">Reference proteome</keyword>
<protein>
    <submittedName>
        <fullName evidence="2">Uncharacterized protein</fullName>
    </submittedName>
</protein>
<reference evidence="3" key="1">
    <citation type="submission" date="2015-01" db="EMBL/GenBank/DDBJ databases">
        <authorList>
            <person name="Aksoy S."/>
            <person name="Warren W."/>
            <person name="Wilson R.K."/>
        </authorList>
    </citation>
    <scope>NUCLEOTIDE SEQUENCE [LARGE SCALE GENOMIC DNA]</scope>
    <source>
        <strain evidence="3">IAEA</strain>
    </source>
</reference>
<feature type="transmembrane region" description="Helical" evidence="1">
    <location>
        <begin position="56"/>
        <end position="73"/>
    </location>
</feature>
<dbReference type="EMBL" id="JXJN01017955">
    <property type="status" value="NOT_ANNOTATED_CDS"/>
    <property type="molecule type" value="Genomic_DNA"/>
</dbReference>
<proteinExistence type="predicted"/>
<name>A0A1B0BPI0_9MUSC</name>
<reference evidence="2" key="2">
    <citation type="submission" date="2020-05" db="UniProtKB">
        <authorList>
            <consortium name="EnsemblMetazoa"/>
        </authorList>
    </citation>
    <scope>IDENTIFICATION</scope>
    <source>
        <strain evidence="2">IAEA</strain>
    </source>
</reference>
<accession>A0A1B0BPI0</accession>
<evidence type="ECO:0000313" key="2">
    <source>
        <dbReference type="EnsemblMetazoa" id="GPPI036458-PA"/>
    </source>
</evidence>
<dbReference type="AlphaFoldDB" id="A0A1B0BPI0"/>
<sequence length="123" mass="13855">MYVQINKYKDKKAQKLIFVVPVAVMALGYITSRVFICLTACSSNQPAGQAARLTPSDYLIIISSLILKFLLTLKMHSFKPNAFFYMTKISKIVIHYSKFKSINVTCVGNITIIYESPHQTING</sequence>
<organism evidence="2 3">
    <name type="scientific">Glossina palpalis gambiensis</name>
    <dbReference type="NCBI Taxonomy" id="67801"/>
    <lineage>
        <taxon>Eukaryota</taxon>
        <taxon>Metazoa</taxon>
        <taxon>Ecdysozoa</taxon>
        <taxon>Arthropoda</taxon>
        <taxon>Hexapoda</taxon>
        <taxon>Insecta</taxon>
        <taxon>Pterygota</taxon>
        <taxon>Neoptera</taxon>
        <taxon>Endopterygota</taxon>
        <taxon>Diptera</taxon>
        <taxon>Brachycera</taxon>
        <taxon>Muscomorpha</taxon>
        <taxon>Hippoboscoidea</taxon>
        <taxon>Glossinidae</taxon>
        <taxon>Glossina</taxon>
    </lineage>
</organism>
<dbReference type="Proteomes" id="UP000092460">
    <property type="component" value="Unassembled WGS sequence"/>
</dbReference>
<dbReference type="EnsemblMetazoa" id="GPPI036458-RA">
    <property type="protein sequence ID" value="GPPI036458-PA"/>
    <property type="gene ID" value="GPPI036458"/>
</dbReference>
<dbReference type="VEuPathDB" id="VectorBase:GPPI036458"/>
<feature type="transmembrane region" description="Helical" evidence="1">
    <location>
        <begin position="16"/>
        <end position="36"/>
    </location>
</feature>